<organism evidence="3 4">
    <name type="scientific">Rhizobium etli</name>
    <dbReference type="NCBI Taxonomy" id="29449"/>
    <lineage>
        <taxon>Bacteria</taxon>
        <taxon>Pseudomonadati</taxon>
        <taxon>Pseudomonadota</taxon>
        <taxon>Alphaproteobacteria</taxon>
        <taxon>Hyphomicrobiales</taxon>
        <taxon>Rhizobiaceae</taxon>
        <taxon>Rhizobium/Agrobacterium group</taxon>
        <taxon>Rhizobium</taxon>
    </lineage>
</organism>
<accession>A0A7W6VEX2</accession>
<dbReference type="Pfam" id="PF20554">
    <property type="entry name" value="DUF6766"/>
    <property type="match status" value="1"/>
</dbReference>
<protein>
    <recommendedName>
        <fullName evidence="5">Transmembrane protein</fullName>
    </recommendedName>
</protein>
<evidence type="ECO:0000256" key="2">
    <source>
        <dbReference type="SAM" id="Phobius"/>
    </source>
</evidence>
<feature type="region of interest" description="Disordered" evidence="1">
    <location>
        <begin position="143"/>
        <end position="163"/>
    </location>
</feature>
<evidence type="ECO:0008006" key="5">
    <source>
        <dbReference type="Google" id="ProtNLM"/>
    </source>
</evidence>
<feature type="compositionally biased region" description="Basic and acidic residues" evidence="1">
    <location>
        <begin position="145"/>
        <end position="154"/>
    </location>
</feature>
<dbReference type="EMBL" id="JACIHU010000015">
    <property type="protein sequence ID" value="MBB4482946.1"/>
    <property type="molecule type" value="Genomic_DNA"/>
</dbReference>
<dbReference type="AlphaFoldDB" id="A0A7W6VEX2"/>
<evidence type="ECO:0000313" key="3">
    <source>
        <dbReference type="EMBL" id="MBB4482946.1"/>
    </source>
</evidence>
<dbReference type="Proteomes" id="UP000557344">
    <property type="component" value="Unassembled WGS sequence"/>
</dbReference>
<sequence>MLLVATAGTRGGKPSKGGIMFKKYAYAWITVAFFLFSLVGHWMFGWFAFVGEQQSHGQAPDINAYLMEMSRDTFENWQSEFLQLLWQVVGLAYFLYIGSPSSKENDDRTEAKLDALIRLNAGEKGEAIIAEIDKHFMRTGGHAGPYEHELEMSRGPHRTGGAT</sequence>
<dbReference type="RefSeq" id="WP_246723385.1">
    <property type="nucleotide sequence ID" value="NZ_JACIHU010000015.1"/>
</dbReference>
<evidence type="ECO:0000313" key="4">
    <source>
        <dbReference type="Proteomes" id="UP000557344"/>
    </source>
</evidence>
<keyword evidence="2" id="KW-0812">Transmembrane</keyword>
<name>A0A7W6VEX2_RHIET</name>
<reference evidence="3 4" key="1">
    <citation type="submission" date="2020-08" db="EMBL/GenBank/DDBJ databases">
        <title>Genomic Encyclopedia of Type Strains, Phase IV (KMG-V): Genome sequencing to study the core and pangenomes of soil and plant-associated prokaryotes.</title>
        <authorList>
            <person name="Whitman W."/>
        </authorList>
    </citation>
    <scope>NUCLEOTIDE SEQUENCE [LARGE SCALE GENOMIC DNA]</scope>
    <source>
        <strain evidence="3 4">SEMIA 471</strain>
    </source>
</reference>
<gene>
    <name evidence="3" type="ORF">GGE46_005562</name>
</gene>
<dbReference type="InterPro" id="IPR046657">
    <property type="entry name" value="DUF6766"/>
</dbReference>
<proteinExistence type="predicted"/>
<feature type="transmembrane region" description="Helical" evidence="2">
    <location>
        <begin position="25"/>
        <end position="49"/>
    </location>
</feature>
<keyword evidence="2" id="KW-1133">Transmembrane helix</keyword>
<evidence type="ECO:0000256" key="1">
    <source>
        <dbReference type="SAM" id="MobiDB-lite"/>
    </source>
</evidence>
<keyword evidence="2" id="KW-0472">Membrane</keyword>
<comment type="caution">
    <text evidence="3">The sequence shown here is derived from an EMBL/GenBank/DDBJ whole genome shotgun (WGS) entry which is preliminary data.</text>
</comment>